<dbReference type="Gene3D" id="3.10.20.90">
    <property type="entry name" value="Phosphatidylinositol 3-kinase Catalytic Subunit, Chain A, domain 1"/>
    <property type="match status" value="1"/>
</dbReference>
<feature type="non-terminal residue" evidence="2">
    <location>
        <position position="171"/>
    </location>
</feature>
<protein>
    <recommendedName>
        <fullName evidence="1">Ubiquitin-like domain-containing protein</fullName>
    </recommendedName>
</protein>
<dbReference type="EMBL" id="CAUYUJ010014825">
    <property type="protein sequence ID" value="CAK0846468.1"/>
    <property type="molecule type" value="Genomic_DNA"/>
</dbReference>
<accession>A0ABN9TKF4</accession>
<evidence type="ECO:0000313" key="2">
    <source>
        <dbReference type="EMBL" id="CAK0846468.1"/>
    </source>
</evidence>
<comment type="caution">
    <text evidence="2">The sequence shown here is derived from an EMBL/GenBank/DDBJ whole genome shotgun (WGS) entry which is preliminary data.</text>
</comment>
<dbReference type="Proteomes" id="UP001189429">
    <property type="component" value="Unassembled WGS sequence"/>
</dbReference>
<dbReference type="CDD" id="cd17039">
    <property type="entry name" value="Ubl_ubiquitin_like"/>
    <property type="match status" value="1"/>
</dbReference>
<evidence type="ECO:0000313" key="3">
    <source>
        <dbReference type="Proteomes" id="UP001189429"/>
    </source>
</evidence>
<evidence type="ECO:0000259" key="1">
    <source>
        <dbReference type="PROSITE" id="PS50053"/>
    </source>
</evidence>
<dbReference type="PROSITE" id="PS50053">
    <property type="entry name" value="UBIQUITIN_2"/>
    <property type="match status" value="1"/>
</dbReference>
<dbReference type="Pfam" id="PF00240">
    <property type="entry name" value="ubiquitin"/>
    <property type="match status" value="1"/>
</dbReference>
<proteinExistence type="predicted"/>
<dbReference type="InterPro" id="IPR029071">
    <property type="entry name" value="Ubiquitin-like_domsf"/>
</dbReference>
<organism evidence="2 3">
    <name type="scientific">Prorocentrum cordatum</name>
    <dbReference type="NCBI Taxonomy" id="2364126"/>
    <lineage>
        <taxon>Eukaryota</taxon>
        <taxon>Sar</taxon>
        <taxon>Alveolata</taxon>
        <taxon>Dinophyceae</taxon>
        <taxon>Prorocentrales</taxon>
        <taxon>Prorocentraceae</taxon>
        <taxon>Prorocentrum</taxon>
    </lineage>
</organism>
<feature type="domain" description="Ubiquitin-like" evidence="1">
    <location>
        <begin position="1"/>
        <end position="58"/>
    </location>
</feature>
<sequence length="171" mass="17577">MLTVNPRTNAIGLKRQIAGLEGTPVGNQALLLEGRLLEDEARLADLDLQGNTATVVLLVRDPLLSGRLTEIDLHALLESAANLDQAIDAYMDDPGYPCEKAQGIAAAVSAALLPAGLAALGAGAGAGAGQVPQSFLDELSATSTGRPAARREAFARAVRAALESVRDALAE</sequence>
<dbReference type="SUPFAM" id="SSF54236">
    <property type="entry name" value="Ubiquitin-like"/>
    <property type="match status" value="1"/>
</dbReference>
<name>A0ABN9TKF4_9DINO</name>
<gene>
    <name evidence="2" type="ORF">PCOR1329_LOCUS39948</name>
</gene>
<dbReference type="InterPro" id="IPR000626">
    <property type="entry name" value="Ubiquitin-like_dom"/>
</dbReference>
<reference evidence="2" key="1">
    <citation type="submission" date="2023-10" db="EMBL/GenBank/DDBJ databases">
        <authorList>
            <person name="Chen Y."/>
            <person name="Shah S."/>
            <person name="Dougan E. K."/>
            <person name="Thang M."/>
            <person name="Chan C."/>
        </authorList>
    </citation>
    <scope>NUCLEOTIDE SEQUENCE [LARGE SCALE GENOMIC DNA]</scope>
</reference>
<keyword evidence="3" id="KW-1185">Reference proteome</keyword>